<feature type="transmembrane region" description="Helical" evidence="8">
    <location>
        <begin position="41"/>
        <end position="62"/>
    </location>
</feature>
<keyword evidence="7 8" id="KW-0472">Membrane</keyword>
<keyword evidence="4" id="KW-0808">Transferase</keyword>
<evidence type="ECO:0000256" key="8">
    <source>
        <dbReference type="SAM" id="Phobius"/>
    </source>
</evidence>
<dbReference type="AlphaFoldDB" id="A0A9W4T5A1"/>
<dbReference type="GO" id="GO:0006629">
    <property type="term" value="P:lipid metabolic process"/>
    <property type="evidence" value="ECO:0007669"/>
    <property type="project" value="InterPro"/>
</dbReference>
<dbReference type="OrthoDB" id="1077582at2759"/>
<comment type="pathway">
    <text evidence="2">Secondary metabolite biosynthesis.</text>
</comment>
<dbReference type="Proteomes" id="UP001153678">
    <property type="component" value="Unassembled WGS sequence"/>
</dbReference>
<accession>A0A9W4T5A1</accession>
<comment type="caution">
    <text evidence="10">The sequence shown here is derived from an EMBL/GenBank/DDBJ whole genome shotgun (WGS) entry which is preliminary data.</text>
</comment>
<keyword evidence="11" id="KW-1185">Reference proteome</keyword>
<organism evidence="10 11">
    <name type="scientific">Funneliformis geosporum</name>
    <dbReference type="NCBI Taxonomy" id="1117311"/>
    <lineage>
        <taxon>Eukaryota</taxon>
        <taxon>Fungi</taxon>
        <taxon>Fungi incertae sedis</taxon>
        <taxon>Mucoromycota</taxon>
        <taxon>Glomeromycotina</taxon>
        <taxon>Glomeromycetes</taxon>
        <taxon>Glomerales</taxon>
        <taxon>Glomeraceae</taxon>
        <taxon>Funneliformis</taxon>
    </lineage>
</organism>
<gene>
    <name evidence="10" type="ORF">FWILDA_LOCUS16095</name>
</gene>
<dbReference type="InterPro" id="IPR032805">
    <property type="entry name" value="Wax_synthase_dom"/>
</dbReference>
<dbReference type="EMBL" id="CAMKVN010009647">
    <property type="protein sequence ID" value="CAI2193477.1"/>
    <property type="molecule type" value="Genomic_DNA"/>
</dbReference>
<feature type="transmembrane region" description="Helical" evidence="8">
    <location>
        <begin position="74"/>
        <end position="91"/>
    </location>
</feature>
<evidence type="ECO:0000256" key="1">
    <source>
        <dbReference type="ARBA" id="ARBA00004141"/>
    </source>
</evidence>
<evidence type="ECO:0000256" key="6">
    <source>
        <dbReference type="ARBA" id="ARBA00022989"/>
    </source>
</evidence>
<evidence type="ECO:0000259" key="9">
    <source>
        <dbReference type="Pfam" id="PF13813"/>
    </source>
</evidence>
<comment type="subcellular location">
    <subcellularLocation>
        <location evidence="1">Membrane</location>
        <topology evidence="1">Multi-pass membrane protein</topology>
    </subcellularLocation>
</comment>
<evidence type="ECO:0000256" key="3">
    <source>
        <dbReference type="ARBA" id="ARBA00007282"/>
    </source>
</evidence>
<dbReference type="PANTHER" id="PTHR31595">
    <property type="entry name" value="LONG-CHAIN-ALCOHOL O-FATTY-ACYLTRANSFERASE 3-RELATED"/>
    <property type="match status" value="1"/>
</dbReference>
<feature type="domain" description="Wax synthase" evidence="9">
    <location>
        <begin position="12"/>
        <end position="77"/>
    </location>
</feature>
<reference evidence="10" key="1">
    <citation type="submission" date="2022-08" db="EMBL/GenBank/DDBJ databases">
        <authorList>
            <person name="Kallberg Y."/>
            <person name="Tangrot J."/>
            <person name="Rosling A."/>
        </authorList>
    </citation>
    <scope>NUCLEOTIDE SEQUENCE</scope>
    <source>
        <strain evidence="10">Wild A</strain>
    </source>
</reference>
<dbReference type="PANTHER" id="PTHR31595:SF57">
    <property type="entry name" value="OS04G0481900 PROTEIN"/>
    <property type="match status" value="1"/>
</dbReference>
<evidence type="ECO:0000313" key="10">
    <source>
        <dbReference type="EMBL" id="CAI2193477.1"/>
    </source>
</evidence>
<evidence type="ECO:0000256" key="4">
    <source>
        <dbReference type="ARBA" id="ARBA00022679"/>
    </source>
</evidence>
<evidence type="ECO:0000256" key="7">
    <source>
        <dbReference type="ARBA" id="ARBA00023136"/>
    </source>
</evidence>
<dbReference type="Pfam" id="PF13813">
    <property type="entry name" value="MBOAT_2"/>
    <property type="match status" value="1"/>
</dbReference>
<sequence length="105" mass="12224">MNHVWHQARYARWQLMADEIFKELGFLPVKNVITPIVTEKIANMMGVLCAFVISSLLHEYLIIGQFDLGQGEHAFFFMNHGVIFILWEAVFGRENKNEIRKLKSS</sequence>
<proteinExistence type="inferred from homology"/>
<name>A0A9W4T5A1_9GLOM</name>
<keyword evidence="5 8" id="KW-0812">Transmembrane</keyword>
<evidence type="ECO:0000313" key="11">
    <source>
        <dbReference type="Proteomes" id="UP001153678"/>
    </source>
</evidence>
<keyword evidence="6 8" id="KW-1133">Transmembrane helix</keyword>
<dbReference type="InterPro" id="IPR044851">
    <property type="entry name" value="Wax_synthase"/>
</dbReference>
<dbReference type="GO" id="GO:0008374">
    <property type="term" value="F:O-acyltransferase activity"/>
    <property type="evidence" value="ECO:0007669"/>
    <property type="project" value="InterPro"/>
</dbReference>
<evidence type="ECO:0000256" key="2">
    <source>
        <dbReference type="ARBA" id="ARBA00005179"/>
    </source>
</evidence>
<evidence type="ECO:0000256" key="5">
    <source>
        <dbReference type="ARBA" id="ARBA00022692"/>
    </source>
</evidence>
<comment type="similarity">
    <text evidence="3">Belongs to the wax synthase family.</text>
</comment>
<protein>
    <submittedName>
        <fullName evidence="10">11355_t:CDS:1</fullName>
    </submittedName>
</protein>